<comment type="caution">
    <text evidence="2">The sequence shown here is derived from an EMBL/GenBank/DDBJ whole genome shotgun (WGS) entry which is preliminary data.</text>
</comment>
<dbReference type="EMBL" id="JASPKZ010001600">
    <property type="protein sequence ID" value="KAJ9597579.1"/>
    <property type="molecule type" value="Genomic_DNA"/>
</dbReference>
<feature type="region of interest" description="Disordered" evidence="1">
    <location>
        <begin position="1"/>
        <end position="50"/>
    </location>
</feature>
<name>A0AAD8AEE4_DIPPU</name>
<feature type="compositionally biased region" description="Basic and acidic residues" evidence="1">
    <location>
        <begin position="1"/>
        <end position="11"/>
    </location>
</feature>
<accession>A0AAD8AEE4</accession>
<organism evidence="2 3">
    <name type="scientific">Diploptera punctata</name>
    <name type="common">Pacific beetle cockroach</name>
    <dbReference type="NCBI Taxonomy" id="6984"/>
    <lineage>
        <taxon>Eukaryota</taxon>
        <taxon>Metazoa</taxon>
        <taxon>Ecdysozoa</taxon>
        <taxon>Arthropoda</taxon>
        <taxon>Hexapoda</taxon>
        <taxon>Insecta</taxon>
        <taxon>Pterygota</taxon>
        <taxon>Neoptera</taxon>
        <taxon>Polyneoptera</taxon>
        <taxon>Dictyoptera</taxon>
        <taxon>Blattodea</taxon>
        <taxon>Blaberoidea</taxon>
        <taxon>Blaberidae</taxon>
        <taxon>Diplopterinae</taxon>
        <taxon>Diploptera</taxon>
    </lineage>
</organism>
<feature type="compositionally biased region" description="Acidic residues" evidence="1">
    <location>
        <begin position="32"/>
        <end position="43"/>
    </location>
</feature>
<keyword evidence="3" id="KW-1185">Reference proteome</keyword>
<feature type="compositionally biased region" description="Polar residues" evidence="1">
    <location>
        <begin position="91"/>
        <end position="107"/>
    </location>
</feature>
<proteinExistence type="predicted"/>
<reference evidence="2" key="1">
    <citation type="journal article" date="2023" name="IScience">
        <title>Live-bearing cockroach genome reveals convergent evolutionary mechanisms linked to viviparity in insects and beyond.</title>
        <authorList>
            <person name="Fouks B."/>
            <person name="Harrison M.C."/>
            <person name="Mikhailova A.A."/>
            <person name="Marchal E."/>
            <person name="English S."/>
            <person name="Carruthers M."/>
            <person name="Jennings E.C."/>
            <person name="Chiamaka E.L."/>
            <person name="Frigard R.A."/>
            <person name="Pippel M."/>
            <person name="Attardo G.M."/>
            <person name="Benoit J.B."/>
            <person name="Bornberg-Bauer E."/>
            <person name="Tobe S.S."/>
        </authorList>
    </citation>
    <scope>NUCLEOTIDE SEQUENCE</scope>
    <source>
        <strain evidence="2">Stay&amp;Tobe</strain>
    </source>
</reference>
<evidence type="ECO:0000256" key="1">
    <source>
        <dbReference type="SAM" id="MobiDB-lite"/>
    </source>
</evidence>
<feature type="non-terminal residue" evidence="2">
    <location>
        <position position="160"/>
    </location>
</feature>
<dbReference type="AlphaFoldDB" id="A0AAD8AEE4"/>
<sequence>MMKVQSKDTYPKHPPHGPDISDMDLKSKPSETDQEYSDSDEGSESIYDTSNNKYVKALDLEEDNIQSTQDTDFILPKKTSKQTNLKEKTSDINTENRFNPLNDTNTDTVEKEQTKPKISLLREDIHTCHLQLERENRPLNVLSLTSRTQQLRQFPSCHHL</sequence>
<reference evidence="2" key="2">
    <citation type="submission" date="2023-05" db="EMBL/GenBank/DDBJ databases">
        <authorList>
            <person name="Fouks B."/>
        </authorList>
    </citation>
    <scope>NUCLEOTIDE SEQUENCE</scope>
    <source>
        <strain evidence="2">Stay&amp;Tobe</strain>
        <tissue evidence="2">Testes</tissue>
    </source>
</reference>
<protein>
    <submittedName>
        <fullName evidence="2">Uncharacterized protein</fullName>
    </submittedName>
</protein>
<feature type="region of interest" description="Disordered" evidence="1">
    <location>
        <begin position="78"/>
        <end position="107"/>
    </location>
</feature>
<evidence type="ECO:0000313" key="3">
    <source>
        <dbReference type="Proteomes" id="UP001233999"/>
    </source>
</evidence>
<evidence type="ECO:0000313" key="2">
    <source>
        <dbReference type="EMBL" id="KAJ9597579.1"/>
    </source>
</evidence>
<gene>
    <name evidence="2" type="ORF">L9F63_011580</name>
</gene>
<dbReference type="Proteomes" id="UP001233999">
    <property type="component" value="Unassembled WGS sequence"/>
</dbReference>